<dbReference type="SUPFAM" id="SSF53335">
    <property type="entry name" value="S-adenosyl-L-methionine-dependent methyltransferases"/>
    <property type="match status" value="1"/>
</dbReference>
<dbReference type="Proteomes" id="UP001596074">
    <property type="component" value="Unassembled WGS sequence"/>
</dbReference>
<protein>
    <submittedName>
        <fullName evidence="3">Methyltransferase domain-containing protein</fullName>
    </submittedName>
</protein>
<comment type="caution">
    <text evidence="3">The sequence shown here is derived from an EMBL/GenBank/DDBJ whole genome shotgun (WGS) entry which is preliminary data.</text>
</comment>
<feature type="domain" description="Methyltransferase" evidence="2">
    <location>
        <begin position="51"/>
        <end position="122"/>
    </location>
</feature>
<dbReference type="EMBL" id="JBHSON010000045">
    <property type="protein sequence ID" value="MFC5749764.1"/>
    <property type="molecule type" value="Genomic_DNA"/>
</dbReference>
<proteinExistence type="predicted"/>
<gene>
    <name evidence="3" type="ORF">ACFPZN_29415</name>
</gene>
<sequence length="204" mass="21667">MNHPPPVPAVPSGHPDRLRWNAKYEAAPRPSFKAHPAAARALAVPPPDGPVLDLACGPSGCALLAAGSGREVTAVDVSETALDLLGEEAGRRGRRDLITLVHADLAVWTPPPRAFALVVCTGFWDRRVFGPAAEAVMDGGLLAWEAFTSDARRERPSLPAEWCLLPGEPATHLPGPFVVLDQRNVPDEPGAPRRRLLARRGGSG</sequence>
<evidence type="ECO:0000313" key="4">
    <source>
        <dbReference type="Proteomes" id="UP001596074"/>
    </source>
</evidence>
<dbReference type="CDD" id="cd02440">
    <property type="entry name" value="AdoMet_MTases"/>
    <property type="match status" value="1"/>
</dbReference>
<evidence type="ECO:0000259" key="2">
    <source>
        <dbReference type="Pfam" id="PF13649"/>
    </source>
</evidence>
<keyword evidence="3" id="KW-0489">Methyltransferase</keyword>
<reference evidence="4" key="1">
    <citation type="journal article" date="2019" name="Int. J. Syst. Evol. Microbiol.">
        <title>The Global Catalogue of Microorganisms (GCM) 10K type strain sequencing project: providing services to taxonomists for standard genome sequencing and annotation.</title>
        <authorList>
            <consortium name="The Broad Institute Genomics Platform"/>
            <consortium name="The Broad Institute Genome Sequencing Center for Infectious Disease"/>
            <person name="Wu L."/>
            <person name="Ma J."/>
        </authorList>
    </citation>
    <scope>NUCLEOTIDE SEQUENCE [LARGE SCALE GENOMIC DNA]</scope>
    <source>
        <strain evidence="4">KCTC 42087</strain>
    </source>
</reference>
<feature type="region of interest" description="Disordered" evidence="1">
    <location>
        <begin position="182"/>
        <end position="204"/>
    </location>
</feature>
<dbReference type="RefSeq" id="WP_378285490.1">
    <property type="nucleotide sequence ID" value="NZ_JBHSON010000045.1"/>
</dbReference>
<name>A0ABW1A2W5_9ACTN</name>
<dbReference type="InterPro" id="IPR029063">
    <property type="entry name" value="SAM-dependent_MTases_sf"/>
</dbReference>
<dbReference type="Gene3D" id="3.40.50.150">
    <property type="entry name" value="Vaccinia Virus protein VP39"/>
    <property type="match status" value="1"/>
</dbReference>
<keyword evidence="3" id="KW-0808">Transferase</keyword>
<dbReference type="GO" id="GO:0032259">
    <property type="term" value="P:methylation"/>
    <property type="evidence" value="ECO:0007669"/>
    <property type="project" value="UniProtKB-KW"/>
</dbReference>
<keyword evidence="4" id="KW-1185">Reference proteome</keyword>
<dbReference type="InterPro" id="IPR041698">
    <property type="entry name" value="Methyltransf_25"/>
</dbReference>
<dbReference type="Pfam" id="PF13649">
    <property type="entry name" value="Methyltransf_25"/>
    <property type="match status" value="1"/>
</dbReference>
<evidence type="ECO:0000256" key="1">
    <source>
        <dbReference type="SAM" id="MobiDB-lite"/>
    </source>
</evidence>
<organism evidence="3 4">
    <name type="scientific">Actinomadura rugatobispora</name>
    <dbReference type="NCBI Taxonomy" id="1994"/>
    <lineage>
        <taxon>Bacteria</taxon>
        <taxon>Bacillati</taxon>
        <taxon>Actinomycetota</taxon>
        <taxon>Actinomycetes</taxon>
        <taxon>Streptosporangiales</taxon>
        <taxon>Thermomonosporaceae</taxon>
        <taxon>Actinomadura</taxon>
    </lineage>
</organism>
<dbReference type="GO" id="GO:0008168">
    <property type="term" value="F:methyltransferase activity"/>
    <property type="evidence" value="ECO:0007669"/>
    <property type="project" value="UniProtKB-KW"/>
</dbReference>
<evidence type="ECO:0000313" key="3">
    <source>
        <dbReference type="EMBL" id="MFC5749764.1"/>
    </source>
</evidence>
<accession>A0ABW1A2W5</accession>